<feature type="region of interest" description="Disordered" evidence="1">
    <location>
        <begin position="16"/>
        <end position="36"/>
    </location>
</feature>
<dbReference type="PROSITE" id="PS50280">
    <property type="entry name" value="SET"/>
    <property type="match status" value="1"/>
</dbReference>
<dbReference type="SMR" id="A0A9Q9VEU0"/>
<dbReference type="OrthoDB" id="9930943at2759"/>
<dbReference type="Proteomes" id="UP001155660">
    <property type="component" value="Chromosome B25"/>
</dbReference>
<dbReference type="Pfam" id="PF21549">
    <property type="entry name" value="PRDM2_PR"/>
    <property type="match status" value="1"/>
</dbReference>
<organism evidence="3">
    <name type="scientific">Cyprinus carpio</name>
    <name type="common">Common carp</name>
    <dbReference type="NCBI Taxonomy" id="7962"/>
    <lineage>
        <taxon>Eukaryota</taxon>
        <taxon>Metazoa</taxon>
        <taxon>Chordata</taxon>
        <taxon>Craniata</taxon>
        <taxon>Vertebrata</taxon>
        <taxon>Euteleostomi</taxon>
        <taxon>Actinopterygii</taxon>
        <taxon>Neopterygii</taxon>
        <taxon>Teleostei</taxon>
        <taxon>Ostariophysi</taxon>
        <taxon>Cypriniformes</taxon>
        <taxon>Cyprinidae</taxon>
        <taxon>Cyprininae</taxon>
        <taxon>Cyprinus</taxon>
    </lineage>
</organism>
<dbReference type="Gene3D" id="2.170.270.10">
    <property type="entry name" value="SET domain"/>
    <property type="match status" value="1"/>
</dbReference>
<evidence type="ECO:0000256" key="1">
    <source>
        <dbReference type="SAM" id="MobiDB-lite"/>
    </source>
</evidence>
<name>A0A9Q9VEU0_CYPCA</name>
<dbReference type="AlphaFoldDB" id="A0A9Q9VEU0"/>
<dbReference type="PANTHER" id="PTHR46880">
    <property type="entry name" value="RAS-ASSOCIATING DOMAIN-CONTAINING PROTEIN"/>
    <property type="match status" value="1"/>
</dbReference>
<sequence>MADACAVPEHSSMEVEAECSTSASNEKSIEEPNKKLKVDHEHSTSFWFCEECKKYFLEECPTHGPPVFVPDTPVASGVPNRAALTVPSGIEIHQDGDKVDVCCMDENIPKGALFGPYQGQIMASDKPSGPYSWMIVDKDNKYKFIDGSDETTSNWMRFILISSDESKKNLSAFQHGEEIYFQVCQRLTVGEKLCVWYSSEYMRRLQSVSRDSIDRNLDADAMTPIPAALEEDDQDVDSADESISADLMVATDESSKLSVGSGRRIRRFKQEWLKKFWFLRYSPTLNEMWCHVCRQYTVQSSRTSAFIIGSKQFKIHTIKLHSQSNLHKKCLQLYKLRMHPEKTEEMCRNMMTLFNAAYHLALEGRPFSDLRPLAELLKKCDLKVVDQYMNENDCQILIQHITRAFKEDLAEKIRLSPFLSIIMDGQNDELLADTVAVYVQFTTTDGLPATEFLSLQRLCGCNVEGYLQAVDRAFGVLGLRLQDMLVVGLGIDGSNLSSSLRAKIYIAIRKTIPWVLCLPVMIHRPHLEVLDAISGKELSCLEDLENNLKQLLSFYRYSPRMMAELRSTAPTLSEETEFLGDIRAIRWIIGEPNVLNALIKDYLEVVAHLKSISSQTQRGDAAAIALSLLQFLLDYQSVKLIYFLLDIIAIFSRLAFIFQGDYLLPSQVDSKIEDAINEIGQLVDSPGEYLHEFEDNFRESFNGVDLKNLRVAESKFQSIREKICQRSQGILAQRFDPRSRTVVQACKILDLASWPLNRDGLGAYGEEEILVIFDHLKTIPSSGRELSQERIDARGSLVVEWRDLKAEYCSVNGFKEVVSHIFKYKQRFPLLNHILQVVRVLPTSSTCCDKGRCSLQKVRRNSRSRLTLDQINDLLTLAVNGPPIGSFDGKRALDSWFEEKSGNSYSLSAEVLSRMSTAEQKSVLHNMDMNAEYYPDI</sequence>
<feature type="domain" description="SET" evidence="2">
    <location>
        <begin position="88"/>
        <end position="198"/>
    </location>
</feature>
<protein>
    <submittedName>
        <fullName evidence="3">Zinc finger protein 862-like isoform X2</fullName>
    </submittedName>
</protein>
<dbReference type="InterPro" id="IPR057456">
    <property type="entry name" value="Znf_C17orf113"/>
</dbReference>
<dbReference type="InterPro" id="IPR046341">
    <property type="entry name" value="SET_dom_sf"/>
</dbReference>
<gene>
    <name evidence="3" type="primary">LOC109096787</name>
</gene>
<dbReference type="InterPro" id="IPR001214">
    <property type="entry name" value="SET_dom"/>
</dbReference>
<dbReference type="RefSeq" id="XP_018965997.1">
    <property type="nucleotide sequence ID" value="XM_019110452.2"/>
</dbReference>
<dbReference type="GeneID" id="109096787"/>
<accession>A0A9Q9VEU0</accession>
<feature type="compositionally biased region" description="Basic and acidic residues" evidence="1">
    <location>
        <begin position="27"/>
        <end position="36"/>
    </location>
</feature>
<evidence type="ECO:0000259" key="2">
    <source>
        <dbReference type="PROSITE" id="PS50280"/>
    </source>
</evidence>
<evidence type="ECO:0000313" key="3">
    <source>
        <dbReference type="RefSeq" id="XP_018965997.1"/>
    </source>
</evidence>
<reference evidence="3" key="1">
    <citation type="submission" date="2025-08" db="UniProtKB">
        <authorList>
            <consortium name="RefSeq"/>
        </authorList>
    </citation>
    <scope>IDENTIFICATION</scope>
    <source>
        <tissue evidence="3">Muscle</tissue>
    </source>
</reference>
<dbReference type="PANTHER" id="PTHR46880:SF11">
    <property type="entry name" value="PR_SET DOMAIN 11"/>
    <property type="match status" value="1"/>
</dbReference>
<proteinExistence type="predicted"/>
<dbReference type="Pfam" id="PF25431">
    <property type="entry name" value="zf-C17orf113"/>
    <property type="match status" value="1"/>
</dbReference>